<evidence type="ECO:0000256" key="3">
    <source>
        <dbReference type="SAM" id="MobiDB-lite"/>
    </source>
</evidence>
<dbReference type="EMBL" id="QURR01000001">
    <property type="protein sequence ID" value="RGE47099.1"/>
    <property type="molecule type" value="Genomic_DNA"/>
</dbReference>
<feature type="signal peptide" evidence="4">
    <location>
        <begin position="1"/>
        <end position="19"/>
    </location>
</feature>
<dbReference type="OrthoDB" id="5360144at2"/>
<accession>A0A373FUK8</accession>
<evidence type="ECO:0000259" key="5">
    <source>
        <dbReference type="Pfam" id="PF04355"/>
    </source>
</evidence>
<dbReference type="PROSITE" id="PS51257">
    <property type="entry name" value="PROKAR_LIPOPROTEIN"/>
    <property type="match status" value="1"/>
</dbReference>
<organism evidence="6 7">
    <name type="scientific">Comamonas testosteroni</name>
    <name type="common">Pseudomonas testosteroni</name>
    <dbReference type="NCBI Taxonomy" id="285"/>
    <lineage>
        <taxon>Bacteria</taxon>
        <taxon>Pseudomonadati</taxon>
        <taxon>Pseudomonadota</taxon>
        <taxon>Betaproteobacteria</taxon>
        <taxon>Burkholderiales</taxon>
        <taxon>Comamonadaceae</taxon>
        <taxon>Comamonas</taxon>
    </lineage>
</organism>
<dbReference type="Proteomes" id="UP000261948">
    <property type="component" value="Unassembled WGS sequence"/>
</dbReference>
<evidence type="ECO:0000256" key="1">
    <source>
        <dbReference type="ARBA" id="ARBA00022729"/>
    </source>
</evidence>
<evidence type="ECO:0000256" key="2">
    <source>
        <dbReference type="ARBA" id="ARBA00023136"/>
    </source>
</evidence>
<keyword evidence="7" id="KW-1185">Reference proteome</keyword>
<dbReference type="InterPro" id="IPR007450">
    <property type="entry name" value="BamE_dom"/>
</dbReference>
<protein>
    <submittedName>
        <fullName evidence="6">Outer membrane protein assembly factor BamE</fullName>
    </submittedName>
</protein>
<keyword evidence="1 4" id="KW-0732">Signal</keyword>
<evidence type="ECO:0000313" key="7">
    <source>
        <dbReference type="Proteomes" id="UP000261948"/>
    </source>
</evidence>
<comment type="caution">
    <text evidence="6">The sequence shown here is derived from an EMBL/GenBank/DDBJ whole genome shotgun (WGS) entry which is preliminary data.</text>
</comment>
<keyword evidence="2" id="KW-0472">Membrane</keyword>
<sequence length="135" mass="14557">MTNNAKRVSSLAVAATAVAAVVLMAGCASTISKEVNDQGQAREVIFPDPTKDAKQPEGSHPNSENLGKLRTGLTKTQVYELIGTPHYSEGFGAREWDYLLHSPSSNVVCQLKLIYDTQMLVGSIHTKPEGCVKLK</sequence>
<dbReference type="Pfam" id="PF04355">
    <property type="entry name" value="BamE"/>
    <property type="match status" value="1"/>
</dbReference>
<name>A0A373FUK8_COMTE</name>
<evidence type="ECO:0000256" key="4">
    <source>
        <dbReference type="SAM" id="SignalP"/>
    </source>
</evidence>
<dbReference type="Gene3D" id="3.30.1450.10">
    <property type="match status" value="1"/>
</dbReference>
<dbReference type="InterPro" id="IPR037873">
    <property type="entry name" value="BamE-like"/>
</dbReference>
<dbReference type="AlphaFoldDB" id="A0A373FUK8"/>
<evidence type="ECO:0000313" key="6">
    <source>
        <dbReference type="EMBL" id="RGE47099.1"/>
    </source>
</evidence>
<gene>
    <name evidence="6" type="ORF">DZC30_01530</name>
</gene>
<feature type="domain" description="Outer membrane protein assembly factor BamE" evidence="5">
    <location>
        <begin position="58"/>
        <end position="121"/>
    </location>
</feature>
<feature type="region of interest" description="Disordered" evidence="3">
    <location>
        <begin position="47"/>
        <end position="69"/>
    </location>
</feature>
<proteinExistence type="predicted"/>
<feature type="chain" id="PRO_5016877186" evidence="4">
    <location>
        <begin position="20"/>
        <end position="135"/>
    </location>
</feature>
<dbReference type="GO" id="GO:0019867">
    <property type="term" value="C:outer membrane"/>
    <property type="evidence" value="ECO:0007669"/>
    <property type="project" value="InterPro"/>
</dbReference>
<reference evidence="6 7" key="1">
    <citation type="submission" date="2018-08" db="EMBL/GenBank/DDBJ databases">
        <title>Comamonas testosteroni strain SWCO2.</title>
        <authorList>
            <person name="Jiang N."/>
            <person name="Zhang X.Z."/>
        </authorList>
    </citation>
    <scope>NUCLEOTIDE SEQUENCE [LARGE SCALE GENOMIC DNA]</scope>
    <source>
        <strain evidence="6 7">SWCO2</strain>
    </source>
</reference>